<dbReference type="InterPro" id="IPR011009">
    <property type="entry name" value="Kinase-like_dom_sf"/>
</dbReference>
<organism evidence="10 11">
    <name type="scientific">Streptomyces camponoticapitis</name>
    <dbReference type="NCBI Taxonomy" id="1616125"/>
    <lineage>
        <taxon>Bacteria</taxon>
        <taxon>Bacillati</taxon>
        <taxon>Actinomycetota</taxon>
        <taxon>Actinomycetes</taxon>
        <taxon>Kitasatosporales</taxon>
        <taxon>Streptomycetaceae</taxon>
        <taxon>Streptomyces</taxon>
    </lineage>
</organism>
<dbReference type="SMART" id="SM00220">
    <property type="entry name" value="S_TKc"/>
    <property type="match status" value="1"/>
</dbReference>
<keyword evidence="11" id="KW-1185">Reference proteome</keyword>
<dbReference type="EMBL" id="BMMV01000003">
    <property type="protein sequence ID" value="GGJ83478.1"/>
    <property type="molecule type" value="Genomic_DNA"/>
</dbReference>
<dbReference type="Pfam" id="PF00069">
    <property type="entry name" value="Pkinase"/>
    <property type="match status" value="1"/>
</dbReference>
<dbReference type="Gene3D" id="1.10.510.10">
    <property type="entry name" value="Transferase(Phosphotransferase) domain 1"/>
    <property type="match status" value="1"/>
</dbReference>
<dbReference type="PROSITE" id="PS00107">
    <property type="entry name" value="PROTEIN_KINASE_ATP"/>
    <property type="match status" value="1"/>
</dbReference>
<proteinExistence type="predicted"/>
<dbReference type="InterPro" id="IPR017441">
    <property type="entry name" value="Protein_kinase_ATP_BS"/>
</dbReference>
<name>A0ABQ2E021_9ACTN</name>
<evidence type="ECO:0000256" key="8">
    <source>
        <dbReference type="SAM" id="MobiDB-lite"/>
    </source>
</evidence>
<dbReference type="InterPro" id="IPR000719">
    <property type="entry name" value="Prot_kinase_dom"/>
</dbReference>
<evidence type="ECO:0000256" key="3">
    <source>
        <dbReference type="ARBA" id="ARBA00022679"/>
    </source>
</evidence>
<evidence type="ECO:0000256" key="4">
    <source>
        <dbReference type="ARBA" id="ARBA00022741"/>
    </source>
</evidence>
<dbReference type="PANTHER" id="PTHR43289">
    <property type="entry name" value="MITOGEN-ACTIVATED PROTEIN KINASE KINASE KINASE 20-RELATED"/>
    <property type="match status" value="1"/>
</dbReference>
<evidence type="ECO:0000313" key="11">
    <source>
        <dbReference type="Proteomes" id="UP000660265"/>
    </source>
</evidence>
<feature type="binding site" evidence="7">
    <location>
        <position position="45"/>
    </location>
    <ligand>
        <name>ATP</name>
        <dbReference type="ChEBI" id="CHEBI:30616"/>
    </ligand>
</feature>
<evidence type="ECO:0000256" key="5">
    <source>
        <dbReference type="ARBA" id="ARBA00022777"/>
    </source>
</evidence>
<dbReference type="PANTHER" id="PTHR43289:SF6">
    <property type="entry name" value="SERINE_THREONINE-PROTEIN KINASE NEKL-3"/>
    <property type="match status" value="1"/>
</dbReference>
<evidence type="ECO:0000256" key="2">
    <source>
        <dbReference type="ARBA" id="ARBA00022527"/>
    </source>
</evidence>
<dbReference type="PROSITE" id="PS00108">
    <property type="entry name" value="PROTEIN_KINASE_ST"/>
    <property type="match status" value="1"/>
</dbReference>
<comment type="caution">
    <text evidence="10">The sequence shown here is derived from an EMBL/GenBank/DDBJ whole genome shotgun (WGS) entry which is preliminary data.</text>
</comment>
<keyword evidence="2" id="KW-0723">Serine/threonine-protein kinase</keyword>
<protein>
    <recommendedName>
        <fullName evidence="1">non-specific serine/threonine protein kinase</fullName>
        <ecNumber evidence="1">2.7.11.1</ecNumber>
    </recommendedName>
</protein>
<feature type="domain" description="Protein kinase" evidence="9">
    <location>
        <begin position="16"/>
        <end position="281"/>
    </location>
</feature>
<sequence length="766" mass="82787">MEGGSIVRGRLLSGRYELVELLGAGGMGEVWRARDRELGREVAVKLLGAPGDEGERKEQLARFRREARAVASLDSPHIVAVHDHGTDGDSPYLVMALVDGRTLHDVLAESGRVSLADALGWAVDVCRGLEVAHAAGIVHRDIKPANIMVTGEGVAKVVDFGIAKYTEERSSDPQLTRTGQAPFGSVLYMAPERFQQRNGDGRTDLYALGCVLYELLAGRPPFVGHAAGIMYNHLNDEPLRPSRARAELGPEVDRLILSLMAKDPDDRPSDAHAARVELERLRDGGDRDGEGKAEVAPVAVVAEPPSPPVPVPAPAPVVVGRTEPENARPSTRPRVVAKVSSPLPPPPPPRGRRRNALVGAAVALVVLGIPTGIVLSSSSSSSSSSSGTAPVGGPSAAMAEEYVVGVAYDWSIDESYGEERAAIVEAAFRDVERTTDKRLPVRVVPVKDDQETPATELLDTYPGMIALIGDTSSVDGMETGFDERMAAIDTCKEGSGPDYSFGMMPSEFEVGEQEGRYLRGAYDTDKVIVGSDYHWDDKLAEEDPNHLKLGHGLREAGVEAGESAAYPEEMDEADVTRDVQDNRPDAVTLPNSRQREGWVDALKKSGQLMLVQDNYEASCDSEDDHEYSDAHDKLVPDGTLRFRSFHDERQPKADCELFPRVCAAPASLKKKFEARGAVELYDGTLVLAAGIQRVMADGTLPEPGGKDEDPEGARVALRKMMDAVDVKGLLGRYRFKDHQALDRPVWIDVREKGKWKQLGTVGSLTG</sequence>
<keyword evidence="4 7" id="KW-0547">Nucleotide-binding</keyword>
<evidence type="ECO:0000313" key="10">
    <source>
        <dbReference type="EMBL" id="GGJ83478.1"/>
    </source>
</evidence>
<dbReference type="PROSITE" id="PS50011">
    <property type="entry name" value="PROTEIN_KINASE_DOM"/>
    <property type="match status" value="1"/>
</dbReference>
<reference evidence="11" key="1">
    <citation type="journal article" date="2019" name="Int. J. Syst. Evol. Microbiol.">
        <title>The Global Catalogue of Microorganisms (GCM) 10K type strain sequencing project: providing services to taxonomists for standard genome sequencing and annotation.</title>
        <authorList>
            <consortium name="The Broad Institute Genomics Platform"/>
            <consortium name="The Broad Institute Genome Sequencing Center for Infectious Disease"/>
            <person name="Wu L."/>
            <person name="Ma J."/>
        </authorList>
    </citation>
    <scope>NUCLEOTIDE SEQUENCE [LARGE SCALE GENOMIC DNA]</scope>
    <source>
        <strain evidence="11">CGMCC 4.7275</strain>
    </source>
</reference>
<keyword evidence="6 7" id="KW-0067">ATP-binding</keyword>
<keyword evidence="5" id="KW-0418">Kinase</keyword>
<dbReference type="SUPFAM" id="SSF56112">
    <property type="entry name" value="Protein kinase-like (PK-like)"/>
    <property type="match status" value="1"/>
</dbReference>
<evidence type="ECO:0000256" key="7">
    <source>
        <dbReference type="PROSITE-ProRule" id="PRU10141"/>
    </source>
</evidence>
<evidence type="ECO:0000256" key="1">
    <source>
        <dbReference type="ARBA" id="ARBA00012513"/>
    </source>
</evidence>
<dbReference type="InterPro" id="IPR008271">
    <property type="entry name" value="Ser/Thr_kinase_AS"/>
</dbReference>
<feature type="region of interest" description="Disordered" evidence="8">
    <location>
        <begin position="319"/>
        <end position="354"/>
    </location>
</feature>
<evidence type="ECO:0000259" key="9">
    <source>
        <dbReference type="PROSITE" id="PS50011"/>
    </source>
</evidence>
<evidence type="ECO:0000256" key="6">
    <source>
        <dbReference type="ARBA" id="ARBA00022840"/>
    </source>
</evidence>
<gene>
    <name evidence="10" type="ORF">GCM10011583_13930</name>
</gene>
<dbReference type="EC" id="2.7.11.1" evidence="1"/>
<keyword evidence="3" id="KW-0808">Transferase</keyword>
<dbReference type="CDD" id="cd14014">
    <property type="entry name" value="STKc_PknB_like"/>
    <property type="match status" value="1"/>
</dbReference>
<accession>A0ABQ2E021</accession>
<dbReference type="Proteomes" id="UP000660265">
    <property type="component" value="Unassembled WGS sequence"/>
</dbReference>
<dbReference type="Gene3D" id="3.30.200.20">
    <property type="entry name" value="Phosphorylase Kinase, domain 1"/>
    <property type="match status" value="1"/>
</dbReference>